<reference evidence="4 5" key="1">
    <citation type="submission" date="2017-12" db="EMBL/GenBank/DDBJ databases">
        <title>The genome sequence of Caulobacter sp. 410.</title>
        <authorList>
            <person name="Gao J."/>
            <person name="Mao X."/>
            <person name="Sun J."/>
        </authorList>
    </citation>
    <scope>NUCLEOTIDE SEQUENCE [LARGE SCALE GENOMIC DNA]</scope>
    <source>
        <strain evidence="4 5">410</strain>
    </source>
</reference>
<feature type="region of interest" description="Disordered" evidence="1">
    <location>
        <begin position="514"/>
        <end position="554"/>
    </location>
</feature>
<feature type="domain" description="Prokaryotic E2 family B" evidence="3">
    <location>
        <begin position="19"/>
        <end position="134"/>
    </location>
</feature>
<dbReference type="EMBL" id="PJRS01000041">
    <property type="protein sequence ID" value="PLR21924.1"/>
    <property type="molecule type" value="Genomic_DNA"/>
</dbReference>
<dbReference type="Pfam" id="PF14461">
    <property type="entry name" value="Prok-E2_B"/>
    <property type="match status" value="1"/>
</dbReference>
<dbReference type="InterPro" id="IPR032701">
    <property type="entry name" value="Prok-E2_B_dom"/>
</dbReference>
<protein>
    <submittedName>
        <fullName evidence="4">Uncharacterized protein</fullName>
    </submittedName>
</protein>
<comment type="caution">
    <text evidence="4">The sequence shown here is derived from an EMBL/GenBank/DDBJ whole genome shotgun (WGS) entry which is preliminary data.</text>
</comment>
<evidence type="ECO:0000259" key="3">
    <source>
        <dbReference type="Pfam" id="PF14461"/>
    </source>
</evidence>
<dbReference type="Pfam" id="PF00899">
    <property type="entry name" value="ThiF"/>
    <property type="match status" value="1"/>
</dbReference>
<dbReference type="InterPro" id="IPR000594">
    <property type="entry name" value="ThiF_NAD_FAD-bd"/>
</dbReference>
<dbReference type="RefSeq" id="WP_101719756.1">
    <property type="nucleotide sequence ID" value="NZ_PJRS01000041.1"/>
</dbReference>
<dbReference type="InterPro" id="IPR035985">
    <property type="entry name" value="Ubiquitin-activating_enz"/>
</dbReference>
<evidence type="ECO:0000313" key="4">
    <source>
        <dbReference type="EMBL" id="PLR21924.1"/>
    </source>
</evidence>
<name>A0A2N5D787_9CAUL</name>
<organism evidence="4 5">
    <name type="scientific">Caulobacter zeae</name>
    <dbReference type="NCBI Taxonomy" id="2055137"/>
    <lineage>
        <taxon>Bacteria</taxon>
        <taxon>Pseudomonadati</taxon>
        <taxon>Pseudomonadota</taxon>
        <taxon>Alphaproteobacteria</taxon>
        <taxon>Caulobacterales</taxon>
        <taxon>Caulobacteraceae</taxon>
        <taxon>Caulobacter</taxon>
    </lineage>
</organism>
<dbReference type="GO" id="GO:0008641">
    <property type="term" value="F:ubiquitin-like modifier activating enzyme activity"/>
    <property type="evidence" value="ECO:0007669"/>
    <property type="project" value="InterPro"/>
</dbReference>
<evidence type="ECO:0000259" key="2">
    <source>
        <dbReference type="Pfam" id="PF00899"/>
    </source>
</evidence>
<evidence type="ECO:0000256" key="1">
    <source>
        <dbReference type="SAM" id="MobiDB-lite"/>
    </source>
</evidence>
<keyword evidence="5" id="KW-1185">Reference proteome</keyword>
<evidence type="ECO:0000313" key="5">
    <source>
        <dbReference type="Proteomes" id="UP000234479"/>
    </source>
</evidence>
<accession>A0A2N5D787</accession>
<dbReference type="OrthoDB" id="7516877at2"/>
<gene>
    <name evidence="4" type="ORF">SGCZBJ_20380</name>
</gene>
<feature type="domain" description="THIF-type NAD/FAD binding fold" evidence="2">
    <location>
        <begin position="304"/>
        <end position="515"/>
    </location>
</feature>
<sequence length="554" mass="59557">MSELENRAWSSIDQALKSRGFRFAATRGGQTSYRGRLSSGKTVVPIRIAIDDPLMMPPPQVFIEDEAIRGRIRAHVNEDDSFCYAEAQVEEYDLYNGGGAILRVLESVKTTLDQVLHGSTTDDLQREFIAYWKPETFLHSDLPSGFQGPAVSVDWVRDERHGKLVTTVDRAKRWQQPKSKTGSAFVIRVDRPLNTVMAGGPGKSLASLRAWLGSFVDDLGALNTALSSDVIDGGTLVVVAPNGSVGATFCWPEVAKIAFKKAPLVRRMRAIARGEAGMVLERSVTDSLALPDLVNARLAEPSALLGKSIAVVGAGAIGSRVCLELARCGAGAESSPLLIVDPDLYQAVNFPRHVLPISAVRTSKAQAMADEVRRLHPALTVEFAPLDVFKILQRVARYDLVIDATGSNPVGLRLNAEAFEARRQGNTFPPILHASIHGNGLAVQTVLVTPTAHACLKCLRPEHGEFKANPLKPGVQTQFTSAACGDGAHVTYAATAPALAAALVVQAVLEWADDPAAPGPRVRSRVLDPERANAPKDRSWGQDAQCPACGLRPE</sequence>
<dbReference type="AlphaFoldDB" id="A0A2N5D787"/>
<proteinExistence type="predicted"/>
<dbReference type="SUPFAM" id="SSF69572">
    <property type="entry name" value="Activating enzymes of the ubiquitin-like proteins"/>
    <property type="match status" value="1"/>
</dbReference>
<dbReference type="Proteomes" id="UP000234479">
    <property type="component" value="Unassembled WGS sequence"/>
</dbReference>
<dbReference type="Gene3D" id="3.40.50.720">
    <property type="entry name" value="NAD(P)-binding Rossmann-like Domain"/>
    <property type="match status" value="1"/>
</dbReference>
<feature type="compositionally biased region" description="Basic and acidic residues" evidence="1">
    <location>
        <begin position="525"/>
        <end position="540"/>
    </location>
</feature>